<protein>
    <submittedName>
        <fullName evidence="1">Alkaline phosphatase family protein</fullName>
    </submittedName>
</protein>
<dbReference type="Gene3D" id="3.40.720.10">
    <property type="entry name" value="Alkaline Phosphatase, subunit A"/>
    <property type="match status" value="1"/>
</dbReference>
<dbReference type="Gene3D" id="3.30.1360.180">
    <property type="match status" value="1"/>
</dbReference>
<gene>
    <name evidence="1" type="ORF">D0Y50_02870</name>
</gene>
<dbReference type="EMBL" id="CP031769">
    <property type="protein sequence ID" value="AXR05400.1"/>
    <property type="molecule type" value="Genomic_DNA"/>
</dbReference>
<proteinExistence type="predicted"/>
<dbReference type="Proteomes" id="UP000262073">
    <property type="component" value="Chromosome"/>
</dbReference>
<accession>A0A346NIP3</accession>
<dbReference type="SUPFAM" id="SSF53649">
    <property type="entry name" value="Alkaline phosphatase-like"/>
    <property type="match status" value="1"/>
</dbReference>
<dbReference type="GO" id="GO:0016787">
    <property type="term" value="F:hydrolase activity"/>
    <property type="evidence" value="ECO:0007669"/>
    <property type="project" value="UniProtKB-ARBA"/>
</dbReference>
<reference evidence="1 2" key="1">
    <citation type="submission" date="2018-08" db="EMBL/GenBank/DDBJ databases">
        <title>Salinimonas sediminis sp. nov., a piezophilic bacterium isolated from a deep-sea sediment sample from the New Britain Trench.</title>
        <authorList>
            <person name="Cao J."/>
        </authorList>
    </citation>
    <scope>NUCLEOTIDE SEQUENCE [LARGE SCALE GENOMIC DNA]</scope>
    <source>
        <strain evidence="1 2">N102</strain>
    </source>
</reference>
<dbReference type="CDD" id="cd16018">
    <property type="entry name" value="Enpp"/>
    <property type="match status" value="1"/>
</dbReference>
<evidence type="ECO:0000313" key="2">
    <source>
        <dbReference type="Proteomes" id="UP000262073"/>
    </source>
</evidence>
<keyword evidence="2" id="KW-1185">Reference proteome</keyword>
<dbReference type="InterPro" id="IPR002591">
    <property type="entry name" value="Phosphodiest/P_Trfase"/>
</dbReference>
<dbReference type="InterPro" id="IPR017850">
    <property type="entry name" value="Alkaline_phosphatase_core_sf"/>
</dbReference>
<dbReference type="AlphaFoldDB" id="A0A346NIP3"/>
<sequence length="412" mass="45281">MLRVWNIVSLLIGLVLAGSVYASERAAENVQHVVLISIDGFRHDYIELHQAARIAAIADQGVRAKSLTPVYPANTFPNHLSIVTGLLPKHHGIVNNAFLDKQRPGEQGYANYHMGKGFTDSSWLSGIPLWNLVELHGNKAATYFWPESDARINGLAPTYHYHYSKYADYQQRIDQIVNWLSLPAASRPQFVAGYFSLVDTYGHEYGPQSSQTAQAVQRMDALIGQLYERLQALPVAVNLVLVSDHGMLEVKPKAAVVVSQLAIDKTQFAWVNNGSQLHIYARSATPASEIRALATRLNQQSALGFTVLSAAMRQQYHMDNRTLAGDILLQVEAGRRFADTADTPLDPGGHGYLPEHPDMGAVFVAAGPAFKQGKVLDKFNNLEIYPALAQIMGLPLLNKIDGKLDKLAAGLH</sequence>
<evidence type="ECO:0000313" key="1">
    <source>
        <dbReference type="EMBL" id="AXR05400.1"/>
    </source>
</evidence>
<dbReference type="Pfam" id="PF01663">
    <property type="entry name" value="Phosphodiest"/>
    <property type="match status" value="1"/>
</dbReference>
<dbReference type="PANTHER" id="PTHR10151:SF120">
    <property type="entry name" value="BIS(5'-ADENOSYL)-TRIPHOSPHATASE"/>
    <property type="match status" value="1"/>
</dbReference>
<dbReference type="OrthoDB" id="9771966at2"/>
<dbReference type="RefSeq" id="WP_117315409.1">
    <property type="nucleotide sequence ID" value="NZ_CP031769.1"/>
</dbReference>
<dbReference type="KEGG" id="salm:D0Y50_02870"/>
<name>A0A346NIP3_9ALTE</name>
<dbReference type="PANTHER" id="PTHR10151">
    <property type="entry name" value="ECTONUCLEOTIDE PYROPHOSPHATASE/PHOSPHODIESTERASE"/>
    <property type="match status" value="1"/>
</dbReference>
<organism evidence="1 2">
    <name type="scientific">Salinimonas sediminis</name>
    <dbReference type="NCBI Taxonomy" id="2303538"/>
    <lineage>
        <taxon>Bacteria</taxon>
        <taxon>Pseudomonadati</taxon>
        <taxon>Pseudomonadota</taxon>
        <taxon>Gammaproteobacteria</taxon>
        <taxon>Alteromonadales</taxon>
        <taxon>Alteromonadaceae</taxon>
        <taxon>Alteromonas/Salinimonas group</taxon>
        <taxon>Salinimonas</taxon>
    </lineage>
</organism>